<feature type="chain" id="PRO_5014573031" evidence="1">
    <location>
        <begin position="19"/>
        <end position="107"/>
    </location>
</feature>
<keyword evidence="4" id="KW-1185">Reference proteome</keyword>
<dbReference type="AlphaFoldDB" id="G7JNY5"/>
<dbReference type="PaxDb" id="3880-AES91992"/>
<organism evidence="2 4">
    <name type="scientific">Medicago truncatula</name>
    <name type="common">Barrel medic</name>
    <name type="synonym">Medicago tribuloides</name>
    <dbReference type="NCBI Taxonomy" id="3880"/>
    <lineage>
        <taxon>Eukaryota</taxon>
        <taxon>Viridiplantae</taxon>
        <taxon>Streptophyta</taxon>
        <taxon>Embryophyta</taxon>
        <taxon>Tracheophyta</taxon>
        <taxon>Spermatophyta</taxon>
        <taxon>Magnoliopsida</taxon>
        <taxon>eudicotyledons</taxon>
        <taxon>Gunneridae</taxon>
        <taxon>Pentapetalae</taxon>
        <taxon>rosids</taxon>
        <taxon>fabids</taxon>
        <taxon>Fabales</taxon>
        <taxon>Fabaceae</taxon>
        <taxon>Papilionoideae</taxon>
        <taxon>50 kb inversion clade</taxon>
        <taxon>NPAAA clade</taxon>
        <taxon>Hologalegina</taxon>
        <taxon>IRL clade</taxon>
        <taxon>Trifolieae</taxon>
        <taxon>Medicago</taxon>
    </lineage>
</organism>
<proteinExistence type="predicted"/>
<dbReference type="EnsemblPlants" id="AES91992">
    <property type="protein sequence ID" value="AES91992"/>
    <property type="gene ID" value="MTR_4g122510"/>
</dbReference>
<reference evidence="3" key="3">
    <citation type="submission" date="2015-04" db="UniProtKB">
        <authorList>
            <consortium name="EnsemblPlants"/>
        </authorList>
    </citation>
    <scope>IDENTIFICATION</scope>
    <source>
        <strain evidence="3">cv. Jemalong A17</strain>
    </source>
</reference>
<dbReference type="HOGENOM" id="CLU_2213834_0_0_1"/>
<reference evidence="2 4" key="1">
    <citation type="journal article" date="2011" name="Nature">
        <title>The Medicago genome provides insight into the evolution of rhizobial symbioses.</title>
        <authorList>
            <person name="Young N.D."/>
            <person name="Debelle F."/>
            <person name="Oldroyd G.E."/>
            <person name="Geurts R."/>
            <person name="Cannon S.B."/>
            <person name="Udvardi M.K."/>
            <person name="Benedito V.A."/>
            <person name="Mayer K.F."/>
            <person name="Gouzy J."/>
            <person name="Schoof H."/>
            <person name="Van de Peer Y."/>
            <person name="Proost S."/>
            <person name="Cook D.R."/>
            <person name="Meyers B.C."/>
            <person name="Spannagl M."/>
            <person name="Cheung F."/>
            <person name="De Mita S."/>
            <person name="Krishnakumar V."/>
            <person name="Gundlach H."/>
            <person name="Zhou S."/>
            <person name="Mudge J."/>
            <person name="Bharti A.K."/>
            <person name="Murray J.D."/>
            <person name="Naoumkina M.A."/>
            <person name="Rosen B."/>
            <person name="Silverstein K.A."/>
            <person name="Tang H."/>
            <person name="Rombauts S."/>
            <person name="Zhao P.X."/>
            <person name="Zhou P."/>
            <person name="Barbe V."/>
            <person name="Bardou P."/>
            <person name="Bechner M."/>
            <person name="Bellec A."/>
            <person name="Berger A."/>
            <person name="Berges H."/>
            <person name="Bidwell S."/>
            <person name="Bisseling T."/>
            <person name="Choisne N."/>
            <person name="Couloux A."/>
            <person name="Denny R."/>
            <person name="Deshpande S."/>
            <person name="Dai X."/>
            <person name="Doyle J.J."/>
            <person name="Dudez A.M."/>
            <person name="Farmer A.D."/>
            <person name="Fouteau S."/>
            <person name="Franken C."/>
            <person name="Gibelin C."/>
            <person name="Gish J."/>
            <person name="Goldstein S."/>
            <person name="Gonzalez A.J."/>
            <person name="Green P.J."/>
            <person name="Hallab A."/>
            <person name="Hartog M."/>
            <person name="Hua A."/>
            <person name="Humphray S.J."/>
            <person name="Jeong D.H."/>
            <person name="Jing Y."/>
            <person name="Jocker A."/>
            <person name="Kenton S.M."/>
            <person name="Kim D.J."/>
            <person name="Klee K."/>
            <person name="Lai H."/>
            <person name="Lang C."/>
            <person name="Lin S."/>
            <person name="Macmil S.L."/>
            <person name="Magdelenat G."/>
            <person name="Matthews L."/>
            <person name="McCorrison J."/>
            <person name="Monaghan E.L."/>
            <person name="Mun J.H."/>
            <person name="Najar F.Z."/>
            <person name="Nicholson C."/>
            <person name="Noirot C."/>
            <person name="O'Bleness M."/>
            <person name="Paule C.R."/>
            <person name="Poulain J."/>
            <person name="Prion F."/>
            <person name="Qin B."/>
            <person name="Qu C."/>
            <person name="Retzel E.F."/>
            <person name="Riddle C."/>
            <person name="Sallet E."/>
            <person name="Samain S."/>
            <person name="Samson N."/>
            <person name="Sanders I."/>
            <person name="Saurat O."/>
            <person name="Scarpelli C."/>
            <person name="Schiex T."/>
            <person name="Segurens B."/>
            <person name="Severin A.J."/>
            <person name="Sherrier D.J."/>
            <person name="Shi R."/>
            <person name="Sims S."/>
            <person name="Singer S.R."/>
            <person name="Sinharoy S."/>
            <person name="Sterck L."/>
            <person name="Viollet A."/>
            <person name="Wang B.B."/>
            <person name="Wang K."/>
            <person name="Wang M."/>
            <person name="Wang X."/>
            <person name="Warfsmann J."/>
            <person name="Weissenbach J."/>
            <person name="White D.D."/>
            <person name="White J.D."/>
            <person name="Wiley G.B."/>
            <person name="Wincker P."/>
            <person name="Xing Y."/>
            <person name="Yang L."/>
            <person name="Yao Z."/>
            <person name="Ying F."/>
            <person name="Zhai J."/>
            <person name="Zhou L."/>
            <person name="Zuber A."/>
            <person name="Denarie J."/>
            <person name="Dixon R.A."/>
            <person name="May G.D."/>
            <person name="Schwartz D.C."/>
            <person name="Rogers J."/>
            <person name="Quetier F."/>
            <person name="Town C.D."/>
            <person name="Roe B.A."/>
        </authorList>
    </citation>
    <scope>NUCLEOTIDE SEQUENCE [LARGE SCALE GENOMIC DNA]</scope>
    <source>
        <strain evidence="2">A17</strain>
        <strain evidence="3 4">cv. Jemalong A17</strain>
    </source>
</reference>
<evidence type="ECO:0000313" key="4">
    <source>
        <dbReference type="Proteomes" id="UP000002051"/>
    </source>
</evidence>
<dbReference type="EMBL" id="CM001220">
    <property type="protein sequence ID" value="AES91992.1"/>
    <property type="molecule type" value="Genomic_DNA"/>
</dbReference>
<evidence type="ECO:0000256" key="1">
    <source>
        <dbReference type="SAM" id="SignalP"/>
    </source>
</evidence>
<evidence type="ECO:0000313" key="3">
    <source>
        <dbReference type="EnsemblPlants" id="AES91992"/>
    </source>
</evidence>
<evidence type="ECO:0000313" key="2">
    <source>
        <dbReference type="EMBL" id="AES91992.1"/>
    </source>
</evidence>
<feature type="signal peptide" evidence="1">
    <location>
        <begin position="1"/>
        <end position="18"/>
    </location>
</feature>
<reference evidence="2 4" key="2">
    <citation type="journal article" date="2014" name="BMC Genomics">
        <title>An improved genome release (version Mt4.0) for the model legume Medicago truncatula.</title>
        <authorList>
            <person name="Tang H."/>
            <person name="Krishnakumar V."/>
            <person name="Bidwell S."/>
            <person name="Rosen B."/>
            <person name="Chan A."/>
            <person name="Zhou S."/>
            <person name="Gentzbittel L."/>
            <person name="Childs K.L."/>
            <person name="Yandell M."/>
            <person name="Gundlach H."/>
            <person name="Mayer K.F."/>
            <person name="Schwartz D.C."/>
            <person name="Town C.D."/>
        </authorList>
    </citation>
    <scope>GENOME REANNOTATION</scope>
    <source>
        <strain evidence="3 4">cv. Jemalong A17</strain>
    </source>
</reference>
<gene>
    <name evidence="2" type="ordered locus">MTR_4g122510</name>
</gene>
<dbReference type="Proteomes" id="UP000002051">
    <property type="component" value="Chromosome 4"/>
</dbReference>
<keyword evidence="1" id="KW-0732">Signal</keyword>
<name>G7JNY5_MEDTR</name>
<accession>G7JNY5</accession>
<protein>
    <submittedName>
        <fullName evidence="2 3">Uncharacterized protein</fullName>
    </submittedName>
</protein>
<sequence length="107" mass="12213">MLLLVSLTIDIGAMVSKTQKINIVDYFVLHVPPIVWDLSLEDIGKLPTVNRTTKTQYIFGFIYNHTMALNTMRSHTGEAELIRSGVTRLQQPFSEKEKRLRGKGHML</sequence>